<evidence type="ECO:0000259" key="6">
    <source>
        <dbReference type="PROSITE" id="PS50011"/>
    </source>
</evidence>
<dbReference type="PROSITE" id="PS00108">
    <property type="entry name" value="PROTEIN_KINASE_ST"/>
    <property type="match status" value="1"/>
</dbReference>
<dbReference type="GO" id="GO:0005524">
    <property type="term" value="F:ATP binding"/>
    <property type="evidence" value="ECO:0007669"/>
    <property type="project" value="UniProtKB-UniRule"/>
</dbReference>
<keyword evidence="2 3" id="KW-0067">ATP-binding</keyword>
<dbReference type="InterPro" id="IPR017441">
    <property type="entry name" value="Protein_kinase_ATP_BS"/>
</dbReference>
<feature type="binding site" evidence="3">
    <location>
        <position position="174"/>
    </location>
    <ligand>
        <name>ATP</name>
        <dbReference type="ChEBI" id="CHEBI:30616"/>
    </ligand>
</feature>
<evidence type="ECO:0000256" key="5">
    <source>
        <dbReference type="SAM" id="MobiDB-lite"/>
    </source>
</evidence>
<evidence type="ECO:0000256" key="1">
    <source>
        <dbReference type="ARBA" id="ARBA00022741"/>
    </source>
</evidence>
<dbReference type="CDD" id="cd00180">
    <property type="entry name" value="PKc"/>
    <property type="match status" value="1"/>
</dbReference>
<proteinExistence type="inferred from homology"/>
<feature type="region of interest" description="Disordered" evidence="5">
    <location>
        <begin position="445"/>
        <end position="484"/>
    </location>
</feature>
<feature type="domain" description="Protein kinase" evidence="6">
    <location>
        <begin position="145"/>
        <end position="434"/>
    </location>
</feature>
<comment type="similarity">
    <text evidence="4">Belongs to the protein kinase superfamily.</text>
</comment>
<dbReference type="SMART" id="SM00220">
    <property type="entry name" value="S_TKc"/>
    <property type="match status" value="1"/>
</dbReference>
<reference evidence="7 9" key="1">
    <citation type="journal article" date="2020" name="Stud. Mycol.">
        <title>101 Dothideomycetes genomes: a test case for predicting lifestyles and emergence of pathogens.</title>
        <authorList>
            <person name="Haridas S."/>
            <person name="Albert R."/>
            <person name="Binder M."/>
            <person name="Bloem J."/>
            <person name="Labutti K."/>
            <person name="Salamov A."/>
            <person name="Andreopoulos B."/>
            <person name="Baker S."/>
            <person name="Barry K."/>
            <person name="Bills G."/>
            <person name="Bluhm B."/>
            <person name="Cannon C."/>
            <person name="Castanera R."/>
            <person name="Culley D."/>
            <person name="Daum C."/>
            <person name="Ezra D."/>
            <person name="Gonzalez J."/>
            <person name="Henrissat B."/>
            <person name="Kuo A."/>
            <person name="Liang C."/>
            <person name="Lipzen A."/>
            <person name="Lutzoni F."/>
            <person name="Magnuson J."/>
            <person name="Mondo S."/>
            <person name="Nolan M."/>
            <person name="Ohm R."/>
            <person name="Pangilinan J."/>
            <person name="Park H.-J."/>
            <person name="Ramirez L."/>
            <person name="Alfaro M."/>
            <person name="Sun H."/>
            <person name="Tritt A."/>
            <person name="Yoshinaga Y."/>
            <person name="Zwiers L.-H."/>
            <person name="Turgeon B."/>
            <person name="Goodwin S."/>
            <person name="Spatafora J."/>
            <person name="Crous P."/>
            <person name="Grigoriev I."/>
        </authorList>
    </citation>
    <scope>NUCLEOTIDE SEQUENCE</scope>
    <source>
        <strain evidence="7 9">CBS 304.34</strain>
    </source>
</reference>
<dbReference type="PROSITE" id="PS00107">
    <property type="entry name" value="PROTEIN_KINASE_ATP"/>
    <property type="match status" value="1"/>
</dbReference>
<name>A0A6A6Z1N3_9PEZI</name>
<feature type="non-terminal residue" evidence="7">
    <location>
        <position position="484"/>
    </location>
</feature>
<dbReference type="OrthoDB" id="4062651at2759"/>
<dbReference type="Pfam" id="PF00069">
    <property type="entry name" value="Pkinase"/>
    <property type="match status" value="1"/>
</dbReference>
<dbReference type="Proteomes" id="UP000504636">
    <property type="component" value="Unplaced"/>
</dbReference>
<reference evidence="9" key="2">
    <citation type="submission" date="2020-04" db="EMBL/GenBank/DDBJ databases">
        <authorList>
            <consortium name="NCBI Genome Project"/>
        </authorList>
    </citation>
    <scope>NUCLEOTIDE SEQUENCE</scope>
    <source>
        <strain evidence="9">CBS 304.34</strain>
    </source>
</reference>
<dbReference type="EMBL" id="MU003694">
    <property type="protein sequence ID" value="KAF2814573.1"/>
    <property type="molecule type" value="Genomic_DNA"/>
</dbReference>
<keyword evidence="8" id="KW-1185">Reference proteome</keyword>
<dbReference type="Gene3D" id="1.10.510.10">
    <property type="entry name" value="Transferase(Phosphotransferase) domain 1"/>
    <property type="match status" value="1"/>
</dbReference>
<accession>A0A6A6Z1N3</accession>
<dbReference type="RefSeq" id="XP_033581537.1">
    <property type="nucleotide sequence ID" value="XM_033723317.1"/>
</dbReference>
<evidence type="ECO:0000256" key="4">
    <source>
        <dbReference type="RuleBase" id="RU000304"/>
    </source>
</evidence>
<dbReference type="AlphaFoldDB" id="A0A6A6Z1N3"/>
<evidence type="ECO:0000313" key="9">
    <source>
        <dbReference type="RefSeq" id="XP_033581537.1"/>
    </source>
</evidence>
<dbReference type="GO" id="GO:0005737">
    <property type="term" value="C:cytoplasm"/>
    <property type="evidence" value="ECO:0007669"/>
    <property type="project" value="TreeGrafter"/>
</dbReference>
<evidence type="ECO:0000256" key="2">
    <source>
        <dbReference type="ARBA" id="ARBA00022840"/>
    </source>
</evidence>
<dbReference type="GO" id="GO:0044773">
    <property type="term" value="P:mitotic DNA damage checkpoint signaling"/>
    <property type="evidence" value="ECO:0007669"/>
    <property type="project" value="TreeGrafter"/>
</dbReference>
<dbReference type="SUPFAM" id="SSF56112">
    <property type="entry name" value="Protein kinase-like (PK-like)"/>
    <property type="match status" value="1"/>
</dbReference>
<organism evidence="7">
    <name type="scientific">Mytilinidion resinicola</name>
    <dbReference type="NCBI Taxonomy" id="574789"/>
    <lineage>
        <taxon>Eukaryota</taxon>
        <taxon>Fungi</taxon>
        <taxon>Dikarya</taxon>
        <taxon>Ascomycota</taxon>
        <taxon>Pezizomycotina</taxon>
        <taxon>Dothideomycetes</taxon>
        <taxon>Pleosporomycetidae</taxon>
        <taxon>Mytilinidiales</taxon>
        <taxon>Mytilinidiaceae</taxon>
        <taxon>Mytilinidion</taxon>
    </lineage>
</organism>
<evidence type="ECO:0000256" key="3">
    <source>
        <dbReference type="PROSITE-ProRule" id="PRU10141"/>
    </source>
</evidence>
<dbReference type="PANTHER" id="PTHR44167:SF24">
    <property type="entry name" value="SERINE_THREONINE-PROTEIN KINASE CHK2"/>
    <property type="match status" value="1"/>
</dbReference>
<evidence type="ECO:0000313" key="7">
    <source>
        <dbReference type="EMBL" id="KAF2814573.1"/>
    </source>
</evidence>
<keyword evidence="4" id="KW-0723">Serine/threonine-protein kinase</keyword>
<sequence>MAASSSSGAANIAPSGLDELIVPEQTIDDAGFDKINNLLHACPQLSKWHGRPRTFSLLRMAGCADDNEIAAAFISQGINDRCIPFSPKYLPAAISSDPELLDRVLKYQPFVLTRLGTADSFHGSSFVLEESTGRHRYIEDGQLFFDQLKLLGNGASAQVHRVEHKDSKVHFARKSIERGGSLKKQQSQLQEFEQELNTLRKLHHRHLVRCYGSYTDKTSFALLIWPIADHDAHKPLHEQIPAQLTITDRDNLRRAFGCLTSGVVYVHKNLIRHKDIKPGNILVSNNSVYLCDFGVSMAWSTQERSTTEDKVFKHTEKYSPREVADAEPRNTAADIWSLGCVFLEMITVIKGVSVKEMEAFLLQRCDHFKAYWHATDEIPAWLDYLKTVTGTFSDHDENDDAPLEWVRLMLLDDPKKRIKAEKLLRRISDASAGLREPTRYIGDRCKTELETGEDVTSKPEADQPVEEARPNAQPQEPINLTIKG</sequence>
<dbReference type="InterPro" id="IPR011009">
    <property type="entry name" value="Kinase-like_dom_sf"/>
</dbReference>
<dbReference type="PANTHER" id="PTHR44167">
    <property type="entry name" value="OVARIAN-SPECIFIC SERINE/THREONINE-PROTEIN KINASE LOK-RELATED"/>
    <property type="match status" value="1"/>
</dbReference>
<keyword evidence="1 3" id="KW-0547">Nucleotide-binding</keyword>
<dbReference type="InterPro" id="IPR000719">
    <property type="entry name" value="Prot_kinase_dom"/>
</dbReference>
<keyword evidence="7" id="KW-0808">Transferase</keyword>
<feature type="compositionally biased region" description="Basic and acidic residues" evidence="5">
    <location>
        <begin position="445"/>
        <end position="469"/>
    </location>
</feature>
<keyword evidence="7" id="KW-0418">Kinase</keyword>
<dbReference type="PROSITE" id="PS50011">
    <property type="entry name" value="PROTEIN_KINASE_DOM"/>
    <property type="match status" value="1"/>
</dbReference>
<reference evidence="9" key="3">
    <citation type="submission" date="2025-04" db="UniProtKB">
        <authorList>
            <consortium name="RefSeq"/>
        </authorList>
    </citation>
    <scope>IDENTIFICATION</scope>
    <source>
        <strain evidence="9">CBS 304.34</strain>
    </source>
</reference>
<dbReference type="GO" id="GO:0004674">
    <property type="term" value="F:protein serine/threonine kinase activity"/>
    <property type="evidence" value="ECO:0007669"/>
    <property type="project" value="UniProtKB-KW"/>
</dbReference>
<protein>
    <submittedName>
        <fullName evidence="7 9">Kinase-like protein</fullName>
    </submittedName>
</protein>
<dbReference type="GO" id="GO:0005634">
    <property type="term" value="C:nucleus"/>
    <property type="evidence" value="ECO:0007669"/>
    <property type="project" value="TreeGrafter"/>
</dbReference>
<dbReference type="GeneID" id="54464210"/>
<evidence type="ECO:0000313" key="8">
    <source>
        <dbReference type="Proteomes" id="UP000504636"/>
    </source>
</evidence>
<dbReference type="Gene3D" id="3.30.200.20">
    <property type="entry name" value="Phosphorylase Kinase, domain 1"/>
    <property type="match status" value="1"/>
</dbReference>
<gene>
    <name evidence="7 9" type="ORF">BDZ99DRAFT_494534</name>
</gene>
<dbReference type="InterPro" id="IPR008271">
    <property type="entry name" value="Ser/Thr_kinase_AS"/>
</dbReference>